<keyword evidence="8" id="KW-1185">Reference proteome</keyword>
<dbReference type="Proteomes" id="UP001058860">
    <property type="component" value="Chromosome"/>
</dbReference>
<feature type="transmembrane region" description="Helical" evidence="5">
    <location>
        <begin position="96"/>
        <end position="116"/>
    </location>
</feature>
<keyword evidence="7" id="KW-0645">Protease</keyword>
<dbReference type="InterPro" id="IPR050925">
    <property type="entry name" value="Rhomboid_protease_S54"/>
</dbReference>
<dbReference type="InterPro" id="IPR035952">
    <property type="entry name" value="Rhomboid-like_sf"/>
</dbReference>
<dbReference type="EMBL" id="CP088295">
    <property type="protein sequence ID" value="UUY04892.1"/>
    <property type="molecule type" value="Genomic_DNA"/>
</dbReference>
<keyword evidence="2 5" id="KW-0812">Transmembrane</keyword>
<dbReference type="RefSeq" id="WP_353865370.1">
    <property type="nucleotide sequence ID" value="NZ_CP088295.1"/>
</dbReference>
<dbReference type="InterPro" id="IPR022764">
    <property type="entry name" value="Peptidase_S54_rhomboid_dom"/>
</dbReference>
<feature type="domain" description="Peptidase S54 rhomboid" evidence="6">
    <location>
        <begin position="89"/>
        <end position="243"/>
    </location>
</feature>
<feature type="transmembrane region" description="Helical" evidence="5">
    <location>
        <begin position="223"/>
        <end position="244"/>
    </location>
</feature>
<keyword evidence="3 5" id="KW-1133">Transmembrane helix</keyword>
<organism evidence="7 8">
    <name type="scientific">Svornostia abyssi</name>
    <dbReference type="NCBI Taxonomy" id="2898438"/>
    <lineage>
        <taxon>Bacteria</taxon>
        <taxon>Bacillati</taxon>
        <taxon>Actinomycetota</taxon>
        <taxon>Thermoleophilia</taxon>
        <taxon>Solirubrobacterales</taxon>
        <taxon>Baekduiaceae</taxon>
        <taxon>Svornostia</taxon>
    </lineage>
</organism>
<dbReference type="SUPFAM" id="SSF144091">
    <property type="entry name" value="Rhomboid-like"/>
    <property type="match status" value="1"/>
</dbReference>
<comment type="subcellular location">
    <subcellularLocation>
        <location evidence="1">Membrane</location>
        <topology evidence="1">Multi-pass membrane protein</topology>
    </subcellularLocation>
</comment>
<evidence type="ECO:0000256" key="1">
    <source>
        <dbReference type="ARBA" id="ARBA00004141"/>
    </source>
</evidence>
<feature type="transmembrane region" description="Helical" evidence="5">
    <location>
        <begin position="152"/>
        <end position="171"/>
    </location>
</feature>
<dbReference type="Gene3D" id="1.20.1540.10">
    <property type="entry name" value="Rhomboid-like"/>
    <property type="match status" value="1"/>
</dbReference>
<sequence>MFPLKDNIPTDRPAVITMVFIALNVFVYFVLQRGGWTVTDGGLVTSWGAIPYELWHYGRECELDSTGAQVLCEGQAGVSGEPESQPPAFVTAISSIFLHGSILHLAGNMLFLWIFGNNIEDAMGRVKFVAFYFIGGFAALAAQVLIDPEATAPMVGASGAVAGVLGAYAAIYPRARVVTLIFIVIIFTVIELPAFLMLGLWFAQQIALGAAELSGPLSQEGGGVAYFAHIGGFVAGAVLIKLFATNIKPVPPRVPVGSMP</sequence>
<evidence type="ECO:0000259" key="6">
    <source>
        <dbReference type="Pfam" id="PF01694"/>
    </source>
</evidence>
<feature type="transmembrane region" description="Helical" evidence="5">
    <location>
        <begin position="128"/>
        <end position="146"/>
    </location>
</feature>
<evidence type="ECO:0000313" key="7">
    <source>
        <dbReference type="EMBL" id="UUY04892.1"/>
    </source>
</evidence>
<proteinExistence type="predicted"/>
<dbReference type="PANTHER" id="PTHR43731">
    <property type="entry name" value="RHOMBOID PROTEASE"/>
    <property type="match status" value="1"/>
</dbReference>
<evidence type="ECO:0000256" key="3">
    <source>
        <dbReference type="ARBA" id="ARBA00022989"/>
    </source>
</evidence>
<reference evidence="8" key="1">
    <citation type="submission" date="2021-11" db="EMBL/GenBank/DDBJ databases">
        <title>Cultivation dependent microbiological survey of springs from the worlds oldest radium mine currently devoted to the extraction of radon-saturated water.</title>
        <authorList>
            <person name="Kapinusova G."/>
            <person name="Smrhova T."/>
            <person name="Strejcek M."/>
            <person name="Suman J."/>
            <person name="Jani K."/>
            <person name="Pajer P."/>
            <person name="Uhlik O."/>
        </authorList>
    </citation>
    <scope>NUCLEOTIDE SEQUENCE [LARGE SCALE GENOMIC DNA]</scope>
    <source>
        <strain evidence="8">J379</strain>
    </source>
</reference>
<feature type="transmembrane region" description="Helical" evidence="5">
    <location>
        <begin position="12"/>
        <end position="31"/>
    </location>
</feature>
<evidence type="ECO:0000256" key="5">
    <source>
        <dbReference type="SAM" id="Phobius"/>
    </source>
</evidence>
<feature type="transmembrane region" description="Helical" evidence="5">
    <location>
        <begin position="178"/>
        <end position="203"/>
    </location>
</feature>
<name>A0ABY5PJQ1_9ACTN</name>
<evidence type="ECO:0000256" key="4">
    <source>
        <dbReference type="ARBA" id="ARBA00023136"/>
    </source>
</evidence>
<protein>
    <submittedName>
        <fullName evidence="7">Rhomboid family intramembrane serine protease</fullName>
    </submittedName>
</protein>
<keyword evidence="4 5" id="KW-0472">Membrane</keyword>
<gene>
    <name evidence="7" type="ORF">LRS13_05025</name>
</gene>
<accession>A0ABY5PJQ1</accession>
<dbReference type="Pfam" id="PF01694">
    <property type="entry name" value="Rhomboid"/>
    <property type="match status" value="1"/>
</dbReference>
<keyword evidence="7" id="KW-0378">Hydrolase</keyword>
<evidence type="ECO:0000313" key="8">
    <source>
        <dbReference type="Proteomes" id="UP001058860"/>
    </source>
</evidence>
<dbReference type="GO" id="GO:0006508">
    <property type="term" value="P:proteolysis"/>
    <property type="evidence" value="ECO:0007669"/>
    <property type="project" value="UniProtKB-KW"/>
</dbReference>
<dbReference type="PANTHER" id="PTHR43731:SF26">
    <property type="entry name" value="RHOMBOID-LIKE PROTEIN 10, CHLOROPLASTIC"/>
    <property type="match status" value="1"/>
</dbReference>
<dbReference type="GO" id="GO:0008233">
    <property type="term" value="F:peptidase activity"/>
    <property type="evidence" value="ECO:0007669"/>
    <property type="project" value="UniProtKB-KW"/>
</dbReference>
<evidence type="ECO:0000256" key="2">
    <source>
        <dbReference type="ARBA" id="ARBA00022692"/>
    </source>
</evidence>